<evidence type="ECO:0000313" key="3">
    <source>
        <dbReference type="Proteomes" id="UP000321523"/>
    </source>
</evidence>
<accession>A0A512E3J3</accession>
<dbReference type="InterPro" id="IPR021451">
    <property type="entry name" value="DUF3102"/>
</dbReference>
<evidence type="ECO:0000313" key="2">
    <source>
        <dbReference type="EMBL" id="GEO43285.1"/>
    </source>
</evidence>
<feature type="coiled-coil region" evidence="1">
    <location>
        <begin position="159"/>
        <end position="186"/>
    </location>
</feature>
<keyword evidence="3" id="KW-1185">Reference proteome</keyword>
<keyword evidence="1" id="KW-0175">Coiled coil</keyword>
<reference evidence="2 3" key="1">
    <citation type="submission" date="2019-07" db="EMBL/GenBank/DDBJ databases">
        <title>Whole genome shotgun sequence of Skermanella aerolata NBRC 106429.</title>
        <authorList>
            <person name="Hosoyama A."/>
            <person name="Uohara A."/>
            <person name="Ohji S."/>
            <person name="Ichikawa N."/>
        </authorList>
    </citation>
    <scope>NUCLEOTIDE SEQUENCE [LARGE SCALE GENOMIC DNA]</scope>
    <source>
        <strain evidence="2 3">NBRC 106429</strain>
    </source>
</reference>
<evidence type="ECO:0000256" key="1">
    <source>
        <dbReference type="SAM" id="Coils"/>
    </source>
</evidence>
<dbReference type="Pfam" id="PF11300">
    <property type="entry name" value="DUF3102"/>
    <property type="match status" value="1"/>
</dbReference>
<dbReference type="Proteomes" id="UP000321523">
    <property type="component" value="Unassembled WGS sequence"/>
</dbReference>
<sequence length="187" mass="21511">MKIGEIQTVKLDKPGARYGEEFSENGKVVFKSRESAVSEIHRLWNNAQQHFVSIGRWLNAAKDALPHGEYEQMVVEQLPFSPSIARQLRTAAEFVDSGIIPREQLPDSYATVYQIATLPKPILEEAKQKAMIRPSITRRELTELKRLHKSSSSVPHVDMAKLIERRRRLLVELLKIRRQMKDANSRI</sequence>
<proteinExistence type="predicted"/>
<evidence type="ECO:0008006" key="4">
    <source>
        <dbReference type="Google" id="ProtNLM"/>
    </source>
</evidence>
<dbReference type="AlphaFoldDB" id="A0A512E3J3"/>
<dbReference type="RefSeq" id="WP_052832435.1">
    <property type="nucleotide sequence ID" value="NZ_BJYZ01000071.1"/>
</dbReference>
<dbReference type="EMBL" id="BJYZ01000071">
    <property type="protein sequence ID" value="GEO43285.1"/>
    <property type="molecule type" value="Genomic_DNA"/>
</dbReference>
<name>A0A512E3J3_9PROT</name>
<comment type="caution">
    <text evidence="2">The sequence shown here is derived from an EMBL/GenBank/DDBJ whole genome shotgun (WGS) entry which is preliminary data.</text>
</comment>
<gene>
    <name evidence="2" type="ORF">SAE02_74330</name>
</gene>
<organism evidence="2 3">
    <name type="scientific">Skermanella aerolata</name>
    <dbReference type="NCBI Taxonomy" id="393310"/>
    <lineage>
        <taxon>Bacteria</taxon>
        <taxon>Pseudomonadati</taxon>
        <taxon>Pseudomonadota</taxon>
        <taxon>Alphaproteobacteria</taxon>
        <taxon>Rhodospirillales</taxon>
        <taxon>Azospirillaceae</taxon>
        <taxon>Skermanella</taxon>
    </lineage>
</organism>
<dbReference type="OrthoDB" id="7266764at2"/>
<protein>
    <recommendedName>
        <fullName evidence="4">DUF3102 domain-containing protein</fullName>
    </recommendedName>
</protein>